<dbReference type="InterPro" id="IPR010100">
    <property type="entry name" value="TonB-dep_Cu_rcpt"/>
</dbReference>
<keyword evidence="12" id="KW-1185">Reference proteome</keyword>
<keyword evidence="2" id="KW-0813">Transport</keyword>
<dbReference type="GO" id="GO:0044718">
    <property type="term" value="P:siderophore transmembrane transport"/>
    <property type="evidence" value="ECO:0007669"/>
    <property type="project" value="TreeGrafter"/>
</dbReference>
<gene>
    <name evidence="11" type="ORF">A359_04650</name>
</gene>
<dbReference type="InterPro" id="IPR036942">
    <property type="entry name" value="Beta-barrel_TonB_sf"/>
</dbReference>
<dbReference type="InterPro" id="IPR037066">
    <property type="entry name" value="Plug_dom_sf"/>
</dbReference>
<dbReference type="Pfam" id="PF00593">
    <property type="entry name" value="TonB_dep_Rec_b-barrel"/>
    <property type="match status" value="1"/>
</dbReference>
<dbReference type="Gene3D" id="2.170.130.10">
    <property type="entry name" value="TonB-dependent receptor, plug domain"/>
    <property type="match status" value="1"/>
</dbReference>
<dbReference type="PATRIC" id="fig|1199245.3.peg.561"/>
<evidence type="ECO:0000256" key="7">
    <source>
        <dbReference type="ARBA" id="ARBA00023237"/>
    </source>
</evidence>
<sequence precursor="true">MYINLHGRSCPALVPRAISLLMLFAWSVSTSIRATAILSAVSVVSLAQASIAATENDTPADTSEEDVITVTAPSESPLTSGMTPRMQRQPLPASDSADYLKYTPGFTLVRNGGTNGDPVFRGMFGSRLRMLVEGGEVLGACSSRMDPPSAYISPENFDIVSLTKGPQTVLWGPGASAGTLRFERVPPHFDHPGIMAHAAVLAGSNNRLDQNIDGALGNTLGYLHLMGNIAHADDYKDGAGRRLSSGWNKWNSDVAAGFRLTPDTLIELTAGKGDGNARYAARGMDGTRFARESIGLRFAQHALSQLWNSVEIRGWYHYTDHVMDNYARRNLQNLLYQGGSESPTSSWAPIRNHVDRLMLGGRGISIWQWQDVQLQGGVDLQVNRHRLQISSQWQEDAQFQDSGLFTEVSWHFRPTHALISGMRLEHTGVQCHGAQGSEWRREIYPSTFFRLEQQVETLPLMAYAGVGLTERFPDYWELITPKAGRGTGHDSFCRLKREKTMQLDFGAHLQLAPLDAWGSAYIGQVRDFILFRYGTLHPNTTRADNITALIHGGEAGIAYHFQDQWQLDSSLVWAFGENQATHQPLPQIPPFEGRLSLTCAVGEWSGTAMWRLVAAQHRIALNEGNVVGRDFLRSAGFGILSAHMAWKTAPNITISAGVDNLFNKRYSEHLNLAGNHSFGYASDAPLMEPGRTIWARASVTF</sequence>
<dbReference type="SUPFAM" id="SSF56935">
    <property type="entry name" value="Porins"/>
    <property type="match status" value="1"/>
</dbReference>
<evidence type="ECO:0000259" key="10">
    <source>
        <dbReference type="Pfam" id="PF07715"/>
    </source>
</evidence>
<evidence type="ECO:0000256" key="6">
    <source>
        <dbReference type="ARBA" id="ARBA00023136"/>
    </source>
</evidence>
<evidence type="ECO:0000259" key="9">
    <source>
        <dbReference type="Pfam" id="PF00593"/>
    </source>
</evidence>
<dbReference type="InterPro" id="IPR000531">
    <property type="entry name" value="Beta-barrel_TonB"/>
</dbReference>
<evidence type="ECO:0000256" key="2">
    <source>
        <dbReference type="ARBA" id="ARBA00022448"/>
    </source>
</evidence>
<dbReference type="EMBL" id="CP003546">
    <property type="protein sequence ID" value="AFP84858.1"/>
    <property type="molecule type" value="Genomic_DNA"/>
</dbReference>
<dbReference type="KEGG" id="sect:A359_04650"/>
<keyword evidence="5 8" id="KW-0798">TonB box</keyword>
<comment type="subcellular location">
    <subcellularLocation>
        <location evidence="1">Cell outer membrane</location>
        <topology evidence="1">Multi-pass membrane protein</topology>
    </subcellularLocation>
</comment>
<dbReference type="Gene3D" id="2.40.170.20">
    <property type="entry name" value="TonB-dependent receptor, beta-barrel domain"/>
    <property type="match status" value="1"/>
</dbReference>
<dbReference type="InterPro" id="IPR039426">
    <property type="entry name" value="TonB-dep_rcpt-like"/>
</dbReference>
<dbReference type="STRING" id="1199245.A359_04650"/>
<proteinExistence type="inferred from homology"/>
<dbReference type="InterPro" id="IPR012910">
    <property type="entry name" value="Plug_dom"/>
</dbReference>
<evidence type="ECO:0000256" key="4">
    <source>
        <dbReference type="ARBA" id="ARBA00022692"/>
    </source>
</evidence>
<name>J3YRY3_9ENTR</name>
<dbReference type="RefSeq" id="WP_014888156.1">
    <property type="nucleotide sequence ID" value="NC_018419.1"/>
</dbReference>
<protein>
    <submittedName>
        <fullName evidence="11">TonB-dependent copper receptor</fullName>
    </submittedName>
</protein>
<evidence type="ECO:0000256" key="1">
    <source>
        <dbReference type="ARBA" id="ARBA00004571"/>
    </source>
</evidence>
<evidence type="ECO:0000256" key="3">
    <source>
        <dbReference type="ARBA" id="ARBA00022452"/>
    </source>
</evidence>
<dbReference type="GO" id="GO:0015344">
    <property type="term" value="F:siderophore uptake transmembrane transporter activity"/>
    <property type="evidence" value="ECO:0007669"/>
    <property type="project" value="TreeGrafter"/>
</dbReference>
<dbReference type="AlphaFoldDB" id="J3YRY3"/>
<keyword evidence="4" id="KW-0812">Transmembrane</keyword>
<accession>J3YRY3</accession>
<keyword evidence="3" id="KW-1134">Transmembrane beta strand</keyword>
<feature type="domain" description="TonB-dependent receptor-like beta-barrel" evidence="9">
    <location>
        <begin position="233"/>
        <end position="661"/>
    </location>
</feature>
<evidence type="ECO:0000313" key="11">
    <source>
        <dbReference type="EMBL" id="AFP84858.1"/>
    </source>
</evidence>
<comment type="similarity">
    <text evidence="8">Belongs to the TonB-dependent receptor family.</text>
</comment>
<evidence type="ECO:0000256" key="5">
    <source>
        <dbReference type="ARBA" id="ARBA00023077"/>
    </source>
</evidence>
<reference evidence="11 12" key="1">
    <citation type="journal article" date="2012" name="Mol. Biol. Evol.">
        <title>Genome reduction and co-evolution between the primary and secondary bacterial symbionts of psyllids.</title>
        <authorList>
            <person name="Sloan D.B."/>
            <person name="Moran N.A."/>
        </authorList>
    </citation>
    <scope>NUCLEOTIDE SEQUENCE [LARGE SCALE GENOMIC DNA]</scope>
    <source>
        <strain evidence="11">Ceuc_S</strain>
    </source>
</reference>
<evidence type="ECO:0000313" key="12">
    <source>
        <dbReference type="Proteomes" id="UP000003936"/>
    </source>
</evidence>
<dbReference type="PANTHER" id="PTHR30069">
    <property type="entry name" value="TONB-DEPENDENT OUTER MEMBRANE RECEPTOR"/>
    <property type="match status" value="1"/>
</dbReference>
<dbReference type="Pfam" id="PF07715">
    <property type="entry name" value="Plug"/>
    <property type="match status" value="1"/>
</dbReference>
<keyword evidence="6 8" id="KW-0472">Membrane</keyword>
<dbReference type="PANTHER" id="PTHR30069:SF49">
    <property type="entry name" value="OUTER MEMBRANE PROTEIN C"/>
    <property type="match status" value="1"/>
</dbReference>
<dbReference type="HOGENOM" id="CLU_014873_2_1_6"/>
<keyword evidence="11" id="KW-0675">Receptor</keyword>
<organism evidence="11 12">
    <name type="scientific">secondary endosymbiont of Ctenarytaina eucalypti</name>
    <dbReference type="NCBI Taxonomy" id="1199245"/>
    <lineage>
        <taxon>Bacteria</taxon>
        <taxon>Pseudomonadati</taxon>
        <taxon>Pseudomonadota</taxon>
        <taxon>Gammaproteobacteria</taxon>
        <taxon>Enterobacterales</taxon>
        <taxon>Enterobacteriaceae</taxon>
        <taxon>aphid secondary symbionts</taxon>
    </lineage>
</organism>
<evidence type="ECO:0000256" key="8">
    <source>
        <dbReference type="RuleBase" id="RU003357"/>
    </source>
</evidence>
<dbReference type="GO" id="GO:0009279">
    <property type="term" value="C:cell outer membrane"/>
    <property type="evidence" value="ECO:0007669"/>
    <property type="project" value="UniProtKB-SubCell"/>
</dbReference>
<dbReference type="Proteomes" id="UP000003936">
    <property type="component" value="Chromosome"/>
</dbReference>
<keyword evidence="7" id="KW-0998">Cell outer membrane</keyword>
<dbReference type="CDD" id="cd01347">
    <property type="entry name" value="ligand_gated_channel"/>
    <property type="match status" value="1"/>
</dbReference>
<dbReference type="NCBIfam" id="TIGR01778">
    <property type="entry name" value="TonB-copper"/>
    <property type="match status" value="1"/>
</dbReference>
<feature type="domain" description="TonB-dependent receptor plug" evidence="10">
    <location>
        <begin position="86"/>
        <end position="179"/>
    </location>
</feature>